<sequence length="100" mass="11413">MGGGLVLSLLSRPDNIYCEKGKTLPSFVFPTGLQGQAGGRVKVMEQSWTRSLLRRCHTKKSSSGRRRSPFFLTWLANHAMYILLFMLPFYSWKYLPIDLG</sequence>
<dbReference type="InParanoid" id="A0A2K2D9S5"/>
<evidence type="ECO:0000256" key="1">
    <source>
        <dbReference type="SAM" id="Phobius"/>
    </source>
</evidence>
<evidence type="ECO:0000313" key="4">
    <source>
        <dbReference type="Proteomes" id="UP000008810"/>
    </source>
</evidence>
<feature type="transmembrane region" description="Helical" evidence="1">
    <location>
        <begin position="69"/>
        <end position="90"/>
    </location>
</feature>
<dbReference type="Gramene" id="PNT71017">
    <property type="protein sequence ID" value="PNT71017"/>
    <property type="gene ID" value="BRADI_2g21455v3"/>
</dbReference>
<dbReference type="Proteomes" id="UP000008810">
    <property type="component" value="Chromosome 2"/>
</dbReference>
<proteinExistence type="predicted"/>
<dbReference type="AlphaFoldDB" id="A0A2K2D9S5"/>
<organism evidence="2">
    <name type="scientific">Brachypodium distachyon</name>
    <name type="common">Purple false brome</name>
    <name type="synonym">Trachynia distachya</name>
    <dbReference type="NCBI Taxonomy" id="15368"/>
    <lineage>
        <taxon>Eukaryota</taxon>
        <taxon>Viridiplantae</taxon>
        <taxon>Streptophyta</taxon>
        <taxon>Embryophyta</taxon>
        <taxon>Tracheophyta</taxon>
        <taxon>Spermatophyta</taxon>
        <taxon>Magnoliopsida</taxon>
        <taxon>Liliopsida</taxon>
        <taxon>Poales</taxon>
        <taxon>Poaceae</taxon>
        <taxon>BOP clade</taxon>
        <taxon>Pooideae</taxon>
        <taxon>Stipodae</taxon>
        <taxon>Brachypodieae</taxon>
        <taxon>Brachypodium</taxon>
    </lineage>
</organism>
<evidence type="ECO:0000313" key="2">
    <source>
        <dbReference type="EMBL" id="PNT71017.1"/>
    </source>
</evidence>
<accession>A0A2K2D9S5</accession>
<keyword evidence="1" id="KW-0812">Transmembrane</keyword>
<keyword evidence="1" id="KW-1133">Transmembrane helix</keyword>
<dbReference type="EMBL" id="CM000881">
    <property type="protein sequence ID" value="PNT71017.1"/>
    <property type="molecule type" value="Genomic_DNA"/>
</dbReference>
<protein>
    <submittedName>
        <fullName evidence="2 3">Uncharacterized protein</fullName>
    </submittedName>
</protein>
<gene>
    <name evidence="2" type="ORF">BRADI_2g21455v3</name>
</gene>
<evidence type="ECO:0000313" key="3">
    <source>
        <dbReference type="EnsemblPlants" id="PNT71017"/>
    </source>
</evidence>
<reference evidence="2 3" key="1">
    <citation type="journal article" date="2010" name="Nature">
        <title>Genome sequencing and analysis of the model grass Brachypodium distachyon.</title>
        <authorList>
            <consortium name="International Brachypodium Initiative"/>
        </authorList>
    </citation>
    <scope>NUCLEOTIDE SEQUENCE [LARGE SCALE GENOMIC DNA]</scope>
    <source>
        <strain evidence="2 3">Bd21</strain>
    </source>
</reference>
<dbReference type="EnsemblPlants" id="PNT71017">
    <property type="protein sequence ID" value="PNT71017"/>
    <property type="gene ID" value="BRADI_2g21455v3"/>
</dbReference>
<keyword evidence="4" id="KW-1185">Reference proteome</keyword>
<keyword evidence="1" id="KW-0472">Membrane</keyword>
<reference evidence="3" key="3">
    <citation type="submission" date="2018-08" db="UniProtKB">
        <authorList>
            <consortium name="EnsemblPlants"/>
        </authorList>
    </citation>
    <scope>IDENTIFICATION</scope>
    <source>
        <strain evidence="3">cv. Bd21</strain>
    </source>
</reference>
<name>A0A2K2D9S5_BRADI</name>
<reference evidence="2" key="2">
    <citation type="submission" date="2017-06" db="EMBL/GenBank/DDBJ databases">
        <title>WGS assembly of Brachypodium distachyon.</title>
        <authorList>
            <consortium name="The International Brachypodium Initiative"/>
            <person name="Lucas S."/>
            <person name="Harmon-Smith M."/>
            <person name="Lail K."/>
            <person name="Tice H."/>
            <person name="Grimwood J."/>
            <person name="Bruce D."/>
            <person name="Barry K."/>
            <person name="Shu S."/>
            <person name="Lindquist E."/>
            <person name="Wang M."/>
            <person name="Pitluck S."/>
            <person name="Vogel J.P."/>
            <person name="Garvin D.F."/>
            <person name="Mockler T.C."/>
            <person name="Schmutz J."/>
            <person name="Rokhsar D."/>
            <person name="Bevan M.W."/>
        </authorList>
    </citation>
    <scope>NUCLEOTIDE SEQUENCE</scope>
    <source>
        <strain evidence="2">Bd21</strain>
    </source>
</reference>